<dbReference type="Gene3D" id="1.10.10.60">
    <property type="entry name" value="Homeodomain-like"/>
    <property type="match status" value="2"/>
</dbReference>
<dbReference type="Pfam" id="PF12833">
    <property type="entry name" value="HTH_18"/>
    <property type="match status" value="1"/>
</dbReference>
<accession>A0A9D1P7F5</accession>
<dbReference type="PRINTS" id="PR00032">
    <property type="entry name" value="HTHARAC"/>
</dbReference>
<keyword evidence="2" id="KW-0238">DNA-binding</keyword>
<gene>
    <name evidence="5" type="ORF">IAA64_06830</name>
</gene>
<protein>
    <submittedName>
        <fullName evidence="5">Helix-turn-helix transcriptional regulator</fullName>
    </submittedName>
</protein>
<dbReference type="InterPro" id="IPR037923">
    <property type="entry name" value="HTH-like"/>
</dbReference>
<dbReference type="PANTHER" id="PTHR43280">
    <property type="entry name" value="ARAC-FAMILY TRANSCRIPTIONAL REGULATOR"/>
    <property type="match status" value="1"/>
</dbReference>
<dbReference type="AlphaFoldDB" id="A0A9D1P7F5"/>
<comment type="caution">
    <text evidence="5">The sequence shown here is derived from an EMBL/GenBank/DDBJ whole genome shotgun (WGS) entry which is preliminary data.</text>
</comment>
<organism evidence="5 6">
    <name type="scientific">Candidatus Ornithocaccomicrobium faecavium</name>
    <dbReference type="NCBI Taxonomy" id="2840890"/>
    <lineage>
        <taxon>Bacteria</taxon>
        <taxon>Bacillati</taxon>
        <taxon>Bacillota</taxon>
        <taxon>Clostridia</taxon>
        <taxon>Candidatus Ornithocaccomicrobium</taxon>
    </lineage>
</organism>
<feature type="domain" description="HTH araC/xylS-type" evidence="4">
    <location>
        <begin position="203"/>
        <end position="301"/>
    </location>
</feature>
<dbReference type="SMART" id="SM00342">
    <property type="entry name" value="HTH_ARAC"/>
    <property type="match status" value="1"/>
</dbReference>
<dbReference type="SUPFAM" id="SSF51215">
    <property type="entry name" value="Regulatory protein AraC"/>
    <property type="match status" value="1"/>
</dbReference>
<dbReference type="PROSITE" id="PS01124">
    <property type="entry name" value="HTH_ARAC_FAMILY_2"/>
    <property type="match status" value="1"/>
</dbReference>
<name>A0A9D1P7F5_9FIRM</name>
<reference evidence="5" key="2">
    <citation type="journal article" date="2021" name="PeerJ">
        <title>Extensive microbial diversity within the chicken gut microbiome revealed by metagenomics and culture.</title>
        <authorList>
            <person name="Gilroy R."/>
            <person name="Ravi A."/>
            <person name="Getino M."/>
            <person name="Pursley I."/>
            <person name="Horton D.L."/>
            <person name="Alikhan N.F."/>
            <person name="Baker D."/>
            <person name="Gharbi K."/>
            <person name="Hall N."/>
            <person name="Watson M."/>
            <person name="Adriaenssens E.M."/>
            <person name="Foster-Nyarko E."/>
            <person name="Jarju S."/>
            <person name="Secka A."/>
            <person name="Antonio M."/>
            <person name="Oren A."/>
            <person name="Chaudhuri R.R."/>
            <person name="La Ragione R."/>
            <person name="Hildebrand F."/>
            <person name="Pallen M.J."/>
        </authorList>
    </citation>
    <scope>NUCLEOTIDE SEQUENCE</scope>
    <source>
        <strain evidence="5">CHK183-6373</strain>
    </source>
</reference>
<dbReference type="InterPro" id="IPR009057">
    <property type="entry name" value="Homeodomain-like_sf"/>
</dbReference>
<dbReference type="InterPro" id="IPR014710">
    <property type="entry name" value="RmlC-like_jellyroll"/>
</dbReference>
<evidence type="ECO:0000256" key="2">
    <source>
        <dbReference type="ARBA" id="ARBA00023125"/>
    </source>
</evidence>
<evidence type="ECO:0000259" key="4">
    <source>
        <dbReference type="PROSITE" id="PS01124"/>
    </source>
</evidence>
<keyword evidence="1" id="KW-0805">Transcription regulation</keyword>
<dbReference type="EMBL" id="DVOT01000127">
    <property type="protein sequence ID" value="HIV27667.1"/>
    <property type="molecule type" value="Genomic_DNA"/>
</dbReference>
<sequence length="364" mass="41343">MILPCDNPNAAQIKYSRYHYDYHCVAGDEMSDLQNISLHQAGDILTTPGYRIGQHVQQAHEISYIKSGSGKYCVNGVWYPVAQGDVILTRRGDLHDGITSDTDPLRTYYAGFTFLNAQEPYRSLAALFERGAVVKISQPGLAALEPLFEGIFSELLERRDLFPYSIEAYLSQILMRIFRETQHMMFPRRSASQVVDGSAELAQEVLRYIDKNFDSIEKLSDLADVFRYSYSRLSHLFSAEIGLTLYEYYDRQRFDRATALLKEGRLSVTEIAETLRYSSLHAFSKAFSKRFGISPKEYQKTYQANLQGDPFYASVRAGQSGERGPGKDFTGNPIFCEGICYSSVRTLEDRHTSFAPRSPREGHL</sequence>
<dbReference type="InterPro" id="IPR003313">
    <property type="entry name" value="AraC-bd"/>
</dbReference>
<dbReference type="SUPFAM" id="SSF46689">
    <property type="entry name" value="Homeodomain-like"/>
    <property type="match status" value="1"/>
</dbReference>
<dbReference type="GO" id="GO:0003700">
    <property type="term" value="F:DNA-binding transcription factor activity"/>
    <property type="evidence" value="ECO:0007669"/>
    <property type="project" value="InterPro"/>
</dbReference>
<proteinExistence type="predicted"/>
<dbReference type="GO" id="GO:0043565">
    <property type="term" value="F:sequence-specific DNA binding"/>
    <property type="evidence" value="ECO:0007669"/>
    <property type="project" value="InterPro"/>
</dbReference>
<dbReference type="PANTHER" id="PTHR43280:SF28">
    <property type="entry name" value="HTH-TYPE TRANSCRIPTIONAL ACTIVATOR RHAS"/>
    <property type="match status" value="1"/>
</dbReference>
<reference evidence="5" key="1">
    <citation type="submission" date="2020-10" db="EMBL/GenBank/DDBJ databases">
        <authorList>
            <person name="Gilroy R."/>
        </authorList>
    </citation>
    <scope>NUCLEOTIDE SEQUENCE</scope>
    <source>
        <strain evidence="5">CHK183-6373</strain>
    </source>
</reference>
<dbReference type="InterPro" id="IPR020449">
    <property type="entry name" value="Tscrpt_reg_AraC-type_HTH"/>
</dbReference>
<evidence type="ECO:0000313" key="6">
    <source>
        <dbReference type="Proteomes" id="UP000886884"/>
    </source>
</evidence>
<evidence type="ECO:0000256" key="1">
    <source>
        <dbReference type="ARBA" id="ARBA00023015"/>
    </source>
</evidence>
<dbReference type="InterPro" id="IPR018060">
    <property type="entry name" value="HTH_AraC"/>
</dbReference>
<evidence type="ECO:0000256" key="3">
    <source>
        <dbReference type="ARBA" id="ARBA00023163"/>
    </source>
</evidence>
<dbReference type="Proteomes" id="UP000886884">
    <property type="component" value="Unassembled WGS sequence"/>
</dbReference>
<dbReference type="Pfam" id="PF02311">
    <property type="entry name" value="AraC_binding"/>
    <property type="match status" value="1"/>
</dbReference>
<evidence type="ECO:0000313" key="5">
    <source>
        <dbReference type="EMBL" id="HIV27667.1"/>
    </source>
</evidence>
<dbReference type="Gene3D" id="2.60.120.10">
    <property type="entry name" value="Jelly Rolls"/>
    <property type="match status" value="1"/>
</dbReference>
<keyword evidence="3" id="KW-0804">Transcription</keyword>